<dbReference type="EMBL" id="CP006704">
    <property type="protein sequence ID" value="AIJ47340.1"/>
    <property type="molecule type" value="Genomic_DNA"/>
</dbReference>
<dbReference type="PROSITE" id="PS50405">
    <property type="entry name" value="GST_CTER"/>
    <property type="match status" value="1"/>
</dbReference>
<evidence type="ECO:0000256" key="1">
    <source>
        <dbReference type="ARBA" id="ARBA00012452"/>
    </source>
</evidence>
<comment type="similarity">
    <text evidence="4">Belongs to the GST superfamily.</text>
</comment>
<evidence type="ECO:0000313" key="7">
    <source>
        <dbReference type="EMBL" id="AIJ47340.1"/>
    </source>
</evidence>
<dbReference type="PROSITE" id="PS50404">
    <property type="entry name" value="GST_NTER"/>
    <property type="match status" value="1"/>
</dbReference>
<dbReference type="GO" id="GO:0005737">
    <property type="term" value="C:cytoplasm"/>
    <property type="evidence" value="ECO:0007669"/>
    <property type="project" value="UniProtKB-ARBA"/>
</dbReference>
<organism evidence="7 8">
    <name type="scientific">Comamonas testosteroni TK102</name>
    <dbReference type="NCBI Taxonomy" id="1392005"/>
    <lineage>
        <taxon>Bacteria</taxon>
        <taxon>Pseudomonadati</taxon>
        <taxon>Pseudomonadota</taxon>
        <taxon>Betaproteobacteria</taxon>
        <taxon>Burkholderiales</taxon>
        <taxon>Comamonadaceae</taxon>
        <taxon>Comamonas</taxon>
    </lineage>
</organism>
<dbReference type="GO" id="GO:0004601">
    <property type="term" value="F:peroxidase activity"/>
    <property type="evidence" value="ECO:0007669"/>
    <property type="project" value="UniProtKB-ARBA"/>
</dbReference>
<dbReference type="SFLD" id="SFLDS00019">
    <property type="entry name" value="Glutathione_Transferase_(cytos"/>
    <property type="match status" value="1"/>
</dbReference>
<dbReference type="SUPFAM" id="SSF47616">
    <property type="entry name" value="GST C-terminal domain-like"/>
    <property type="match status" value="1"/>
</dbReference>
<keyword evidence="2 7" id="KW-0808">Transferase</keyword>
<dbReference type="KEGG" id="ctes:O987_16120"/>
<dbReference type="Gene3D" id="1.20.1050.10">
    <property type="match status" value="1"/>
</dbReference>
<evidence type="ECO:0000256" key="3">
    <source>
        <dbReference type="ARBA" id="ARBA00047960"/>
    </source>
</evidence>
<dbReference type="InterPro" id="IPR010987">
    <property type="entry name" value="Glutathione-S-Trfase_C-like"/>
</dbReference>
<dbReference type="Pfam" id="PF00043">
    <property type="entry name" value="GST_C"/>
    <property type="match status" value="1"/>
</dbReference>
<dbReference type="InterPro" id="IPR036249">
    <property type="entry name" value="Thioredoxin-like_sf"/>
</dbReference>
<gene>
    <name evidence="7" type="ORF">O987_16120</name>
</gene>
<evidence type="ECO:0000313" key="8">
    <source>
        <dbReference type="Proteomes" id="UP000028782"/>
    </source>
</evidence>
<dbReference type="InterPro" id="IPR004045">
    <property type="entry name" value="Glutathione_S-Trfase_N"/>
</dbReference>
<dbReference type="GO" id="GO:0004364">
    <property type="term" value="F:glutathione transferase activity"/>
    <property type="evidence" value="ECO:0007669"/>
    <property type="project" value="UniProtKB-EC"/>
</dbReference>
<dbReference type="InterPro" id="IPR040079">
    <property type="entry name" value="Glutathione_S-Trfase"/>
</dbReference>
<comment type="catalytic activity">
    <reaction evidence="3">
        <text>RX + glutathione = an S-substituted glutathione + a halide anion + H(+)</text>
        <dbReference type="Rhea" id="RHEA:16437"/>
        <dbReference type="ChEBI" id="CHEBI:15378"/>
        <dbReference type="ChEBI" id="CHEBI:16042"/>
        <dbReference type="ChEBI" id="CHEBI:17792"/>
        <dbReference type="ChEBI" id="CHEBI:57925"/>
        <dbReference type="ChEBI" id="CHEBI:90779"/>
        <dbReference type="EC" id="2.5.1.18"/>
    </reaction>
</comment>
<dbReference type="CDD" id="cd03189">
    <property type="entry name" value="GST_C_GTT1_like"/>
    <property type="match status" value="1"/>
</dbReference>
<accession>A0A076PU95</accession>
<dbReference type="Proteomes" id="UP000028782">
    <property type="component" value="Chromosome"/>
</dbReference>
<dbReference type="SUPFAM" id="SSF52833">
    <property type="entry name" value="Thioredoxin-like"/>
    <property type="match status" value="1"/>
</dbReference>
<protein>
    <recommendedName>
        <fullName evidence="1">glutathione transferase</fullName>
        <ecNumber evidence="1">2.5.1.18</ecNumber>
    </recommendedName>
</protein>
<evidence type="ECO:0000259" key="6">
    <source>
        <dbReference type="PROSITE" id="PS50405"/>
    </source>
</evidence>
<dbReference type="InterPro" id="IPR036282">
    <property type="entry name" value="Glutathione-S-Trfase_C_sf"/>
</dbReference>
<dbReference type="PANTHER" id="PTHR44051:SF9">
    <property type="entry name" value="GLUTATHIONE S-TRANSFERASE 1"/>
    <property type="match status" value="1"/>
</dbReference>
<evidence type="ECO:0000256" key="4">
    <source>
        <dbReference type="RuleBase" id="RU003494"/>
    </source>
</evidence>
<dbReference type="InterPro" id="IPR004046">
    <property type="entry name" value="GST_C"/>
</dbReference>
<dbReference type="Gene3D" id="3.40.30.10">
    <property type="entry name" value="Glutaredoxin"/>
    <property type="match status" value="1"/>
</dbReference>
<dbReference type="AlphaFoldDB" id="A0A076PU95"/>
<dbReference type="SFLD" id="SFLDG00358">
    <property type="entry name" value="Main_(cytGST)"/>
    <property type="match status" value="1"/>
</dbReference>
<dbReference type="EC" id="2.5.1.18" evidence="1"/>
<reference evidence="7 8" key="1">
    <citation type="journal article" date="2014" name="Genome Announc.">
        <title>Complete Genome Sequence of Polychlorinated Biphenyl Degrader Comamonas testosteroni TK102 (NBRC 109938).</title>
        <authorList>
            <person name="Fukuda K."/>
            <person name="Hosoyama A."/>
            <person name="Tsuchikane K."/>
            <person name="Ohji S."/>
            <person name="Yamazoe A."/>
            <person name="Fujita N."/>
            <person name="Shintani M."/>
            <person name="Kimbara K."/>
        </authorList>
    </citation>
    <scope>NUCLEOTIDE SEQUENCE [LARGE SCALE GENOMIC DNA]</scope>
    <source>
        <strain evidence="7">TK102</strain>
    </source>
</reference>
<evidence type="ECO:0000259" key="5">
    <source>
        <dbReference type="PROSITE" id="PS50404"/>
    </source>
</evidence>
<feature type="domain" description="GST C-terminal" evidence="6">
    <location>
        <begin position="93"/>
        <end position="229"/>
    </location>
</feature>
<proteinExistence type="inferred from homology"/>
<dbReference type="HOGENOM" id="CLU_011226_15_5_4"/>
<dbReference type="CDD" id="cd03046">
    <property type="entry name" value="GST_N_GTT1_like"/>
    <property type="match status" value="1"/>
</dbReference>
<dbReference type="FunFam" id="3.40.30.10:FF:000156">
    <property type="entry name" value="Glutathione S-transferase 1"/>
    <property type="match status" value="1"/>
</dbReference>
<dbReference type="SFLD" id="SFLDG01150">
    <property type="entry name" value="Main.1:_Beta-like"/>
    <property type="match status" value="1"/>
</dbReference>
<sequence>MITVHHLETSRSQRILWLLEELGVPYELRRYQRDPGTRLAPPELKRVHPLGKSPVITDADIVVAESGAIIEYLVERYGHQAPSELSHLEPLRGTQEHRECRFWMHYAEGSLMNWLVMKLVFDTIPRQPMPFFVRPVARALCKRAQQRLVAPNVQTALAFMEAHLAEHRWFAGEHLSMADFQMSFAVEAALVRSENENAWPHLIAYRQRMHERAAYQRALSKGGPVIMQS</sequence>
<dbReference type="RefSeq" id="WP_043373303.1">
    <property type="nucleotide sequence ID" value="NZ_CP006704.1"/>
</dbReference>
<evidence type="ECO:0000256" key="2">
    <source>
        <dbReference type="ARBA" id="ARBA00022679"/>
    </source>
</evidence>
<dbReference type="PANTHER" id="PTHR44051">
    <property type="entry name" value="GLUTATHIONE S-TRANSFERASE-RELATED"/>
    <property type="match status" value="1"/>
</dbReference>
<name>A0A076PU95_COMTE</name>
<dbReference type="Pfam" id="PF02798">
    <property type="entry name" value="GST_N"/>
    <property type="match status" value="1"/>
</dbReference>
<feature type="domain" description="GST N-terminal" evidence="5">
    <location>
        <begin position="1"/>
        <end position="81"/>
    </location>
</feature>